<evidence type="ECO:0000313" key="4">
    <source>
        <dbReference type="Proteomes" id="UP001519654"/>
    </source>
</evidence>
<feature type="region of interest" description="Disordered" evidence="1">
    <location>
        <begin position="86"/>
        <end position="105"/>
    </location>
</feature>
<feature type="region of interest" description="Disordered" evidence="1">
    <location>
        <begin position="1"/>
        <end position="55"/>
    </location>
</feature>
<feature type="region of interest" description="Disordered" evidence="1">
    <location>
        <begin position="127"/>
        <end position="150"/>
    </location>
</feature>
<evidence type="ECO:0000256" key="1">
    <source>
        <dbReference type="SAM" id="MobiDB-lite"/>
    </source>
</evidence>
<protein>
    <recommendedName>
        <fullName evidence="5">Adhesin domain-containing protein</fullName>
    </recommendedName>
</protein>
<evidence type="ECO:0000256" key="2">
    <source>
        <dbReference type="SAM" id="Phobius"/>
    </source>
</evidence>
<reference evidence="3 4" key="1">
    <citation type="submission" date="2021-06" db="EMBL/GenBank/DDBJ databases">
        <title>Actinoplanes lichenicola sp. nov., and Actinoplanes ovalisporus sp. nov., isolated from lichen in Thailand.</title>
        <authorList>
            <person name="Saeng-In P."/>
            <person name="Kanchanasin P."/>
            <person name="Yuki M."/>
            <person name="Kudo T."/>
            <person name="Ohkuma M."/>
            <person name="Phongsopitanun W."/>
            <person name="Tanasupawat S."/>
        </authorList>
    </citation>
    <scope>NUCLEOTIDE SEQUENCE [LARGE SCALE GENOMIC DNA]</scope>
    <source>
        <strain evidence="3 4">NBRC 110975</strain>
    </source>
</reference>
<gene>
    <name evidence="3" type="ORF">KOI35_09875</name>
</gene>
<sequence>MDSGDTYPLLSGAAGYAYRPGQPEPAPEPEPVDEPPTEEFPPVPALPEATVPPRRRSRTAAVLIVLAILSGTGVLVAVALTGNPSDPAAAPPPTDGPAHGATGPRAFEAGTFELASNVTELNLTLGRPRGPVRVTTPPGSGITPSTTTTGTDLRITTHNTGTPGNGRLDVMLDDRITWTIRMTGGVRTATFALTGGNIRAVDLDGGADAVSLALPARPLPIHMSGGIREWTIKTETQLPVRVQAQHGAGEVTLYGRRQSGIAPDTTVTAGTGTGLDVIATAGFGSLAVHR</sequence>
<keyword evidence="2" id="KW-0812">Transmembrane</keyword>
<feature type="transmembrane region" description="Helical" evidence="2">
    <location>
        <begin position="60"/>
        <end position="80"/>
    </location>
</feature>
<evidence type="ECO:0008006" key="5">
    <source>
        <dbReference type="Google" id="ProtNLM"/>
    </source>
</evidence>
<comment type="caution">
    <text evidence="3">The sequence shown here is derived from an EMBL/GenBank/DDBJ whole genome shotgun (WGS) entry which is preliminary data.</text>
</comment>
<keyword evidence="2" id="KW-1133">Transmembrane helix</keyword>
<keyword evidence="2" id="KW-0472">Membrane</keyword>
<proteinExistence type="predicted"/>
<dbReference type="Proteomes" id="UP001519654">
    <property type="component" value="Unassembled WGS sequence"/>
</dbReference>
<dbReference type="EMBL" id="JAHKKG010000003">
    <property type="protein sequence ID" value="MBU2663815.1"/>
    <property type="molecule type" value="Genomic_DNA"/>
</dbReference>
<dbReference type="RefSeq" id="WP_215785803.1">
    <property type="nucleotide sequence ID" value="NZ_JAHKKG010000003.1"/>
</dbReference>
<organism evidence="3 4">
    <name type="scientific">Paractinoplanes bogorensis</name>
    <dbReference type="NCBI Taxonomy" id="1610840"/>
    <lineage>
        <taxon>Bacteria</taxon>
        <taxon>Bacillati</taxon>
        <taxon>Actinomycetota</taxon>
        <taxon>Actinomycetes</taxon>
        <taxon>Micromonosporales</taxon>
        <taxon>Micromonosporaceae</taxon>
        <taxon>Paractinoplanes</taxon>
    </lineage>
</organism>
<name>A0ABS5YK17_9ACTN</name>
<keyword evidence="4" id="KW-1185">Reference proteome</keyword>
<evidence type="ECO:0000313" key="3">
    <source>
        <dbReference type="EMBL" id="MBU2663815.1"/>
    </source>
</evidence>
<accession>A0ABS5YK17</accession>